<organism evidence="1 2">
    <name type="scientific">Persea americana</name>
    <name type="common">Avocado</name>
    <dbReference type="NCBI Taxonomy" id="3435"/>
    <lineage>
        <taxon>Eukaryota</taxon>
        <taxon>Viridiplantae</taxon>
        <taxon>Streptophyta</taxon>
        <taxon>Embryophyta</taxon>
        <taxon>Tracheophyta</taxon>
        <taxon>Spermatophyta</taxon>
        <taxon>Magnoliopsida</taxon>
        <taxon>Magnoliidae</taxon>
        <taxon>Laurales</taxon>
        <taxon>Lauraceae</taxon>
        <taxon>Persea</taxon>
    </lineage>
</organism>
<protein>
    <submittedName>
        <fullName evidence="1">Uncharacterized protein</fullName>
    </submittedName>
</protein>
<reference evidence="1 2" key="1">
    <citation type="journal article" date="2022" name="Hortic Res">
        <title>A haplotype resolved chromosomal level avocado genome allows analysis of novel avocado genes.</title>
        <authorList>
            <person name="Nath O."/>
            <person name="Fletcher S.J."/>
            <person name="Hayward A."/>
            <person name="Shaw L.M."/>
            <person name="Masouleh A.K."/>
            <person name="Furtado A."/>
            <person name="Henry R.J."/>
            <person name="Mitter N."/>
        </authorList>
    </citation>
    <scope>NUCLEOTIDE SEQUENCE [LARGE SCALE GENOMIC DNA]</scope>
    <source>
        <strain evidence="2">cv. Hass</strain>
    </source>
</reference>
<gene>
    <name evidence="1" type="ORF">MRB53_028620</name>
</gene>
<evidence type="ECO:0000313" key="1">
    <source>
        <dbReference type="EMBL" id="KAJ8620091.1"/>
    </source>
</evidence>
<sequence>MSASSNRVAPNTADEESRKTQLVQVETADGSIPDADSLNNKVLQVEAAGGRILSNDGVAVMETPGSGENRSGLFIPKTLQLKDAAEIPSRADTWSSLFSHQGVPYTINSEEEPEVRAGKKSKPFSLGPNKGLSAARSESSPVGDESLVDPVNALRTTILREEKDYGRVLSDEEIQALVKPVSDGHVEHCMPLSNRWSSLFKTSISSSRELEHCMQPSTDPDVHVKFEDEDTSAAKLN</sequence>
<comment type="caution">
    <text evidence="1">The sequence shown here is derived from an EMBL/GenBank/DDBJ whole genome shotgun (WGS) entry which is preliminary data.</text>
</comment>
<evidence type="ECO:0000313" key="2">
    <source>
        <dbReference type="Proteomes" id="UP001234297"/>
    </source>
</evidence>
<proteinExistence type="predicted"/>
<accession>A0ACC2KGF2</accession>
<keyword evidence="2" id="KW-1185">Reference proteome</keyword>
<dbReference type="Proteomes" id="UP001234297">
    <property type="component" value="Chromosome 9"/>
</dbReference>
<dbReference type="EMBL" id="CM056817">
    <property type="protein sequence ID" value="KAJ8620091.1"/>
    <property type="molecule type" value="Genomic_DNA"/>
</dbReference>
<name>A0ACC2KGF2_PERAE</name>